<sequence length="212" mass="24063">MLQEQFSYQSVLNLLISFLVTGLFIKASESISSGLLSTNHCVEKFHQDDYMHCNFYGEPQCWISFLTCPPGFVSSNEMNFRTKALNCIPNNSYALVSFQSDPHPTEGLVPENCCSAQIEIRDKYFCLYEKCWFSFQLCSENEFWNGELNFNTGQLICFACPSGSKQPYGYHRNKSCESSPLVPVKNDGGFTESRIISSSISLAACLLIWFYN</sequence>
<accession>A0AAV2IHC9</accession>
<comment type="caution">
    <text evidence="1">The sequence shown here is derived from an EMBL/GenBank/DDBJ whole genome shotgun (WGS) entry which is preliminary data.</text>
</comment>
<dbReference type="EMBL" id="CAXITT010000769">
    <property type="protein sequence ID" value="CAL1546093.1"/>
    <property type="molecule type" value="Genomic_DNA"/>
</dbReference>
<proteinExistence type="predicted"/>
<keyword evidence="2" id="KW-1185">Reference proteome</keyword>
<name>A0AAV2IHC9_LYMST</name>
<evidence type="ECO:0000313" key="1">
    <source>
        <dbReference type="EMBL" id="CAL1546093.1"/>
    </source>
</evidence>
<gene>
    <name evidence="1" type="ORF">GSLYS_00019470001</name>
</gene>
<protein>
    <submittedName>
        <fullName evidence="1">Uncharacterized protein</fullName>
    </submittedName>
</protein>
<dbReference type="AlphaFoldDB" id="A0AAV2IHC9"/>
<reference evidence="1 2" key="1">
    <citation type="submission" date="2024-04" db="EMBL/GenBank/DDBJ databases">
        <authorList>
            <consortium name="Genoscope - CEA"/>
            <person name="William W."/>
        </authorList>
    </citation>
    <scope>NUCLEOTIDE SEQUENCE [LARGE SCALE GENOMIC DNA]</scope>
</reference>
<dbReference type="Proteomes" id="UP001497497">
    <property type="component" value="Unassembled WGS sequence"/>
</dbReference>
<evidence type="ECO:0000313" key="2">
    <source>
        <dbReference type="Proteomes" id="UP001497497"/>
    </source>
</evidence>
<organism evidence="1 2">
    <name type="scientific">Lymnaea stagnalis</name>
    <name type="common">Great pond snail</name>
    <name type="synonym">Helix stagnalis</name>
    <dbReference type="NCBI Taxonomy" id="6523"/>
    <lineage>
        <taxon>Eukaryota</taxon>
        <taxon>Metazoa</taxon>
        <taxon>Spiralia</taxon>
        <taxon>Lophotrochozoa</taxon>
        <taxon>Mollusca</taxon>
        <taxon>Gastropoda</taxon>
        <taxon>Heterobranchia</taxon>
        <taxon>Euthyneura</taxon>
        <taxon>Panpulmonata</taxon>
        <taxon>Hygrophila</taxon>
        <taxon>Lymnaeoidea</taxon>
        <taxon>Lymnaeidae</taxon>
        <taxon>Lymnaea</taxon>
    </lineage>
</organism>